<reference evidence="2 3" key="1">
    <citation type="submission" date="2013-05" db="EMBL/GenBank/DDBJ databases">
        <title>Drechslerella stenobrocha genome reveals carnivorous origination and mechanical trapping mechanism of predatory fungi.</title>
        <authorList>
            <person name="Liu X."/>
            <person name="Zhang W."/>
            <person name="Liu K."/>
        </authorList>
    </citation>
    <scope>NUCLEOTIDE SEQUENCE [LARGE SCALE GENOMIC DNA]</scope>
    <source>
        <strain evidence="2 3">248</strain>
    </source>
</reference>
<proteinExistence type="predicted"/>
<organism evidence="2 3">
    <name type="scientific">Drechslerella stenobrocha 248</name>
    <dbReference type="NCBI Taxonomy" id="1043628"/>
    <lineage>
        <taxon>Eukaryota</taxon>
        <taxon>Fungi</taxon>
        <taxon>Dikarya</taxon>
        <taxon>Ascomycota</taxon>
        <taxon>Pezizomycotina</taxon>
        <taxon>Orbiliomycetes</taxon>
        <taxon>Orbiliales</taxon>
        <taxon>Orbiliaceae</taxon>
        <taxon>Drechslerella</taxon>
    </lineage>
</organism>
<dbReference type="PROSITE" id="PS51304">
    <property type="entry name" value="GALECTIN"/>
    <property type="match status" value="1"/>
</dbReference>
<feature type="domain" description="Galectin" evidence="1">
    <location>
        <begin position="1"/>
        <end position="138"/>
    </location>
</feature>
<dbReference type="HOGENOM" id="CLU_1635350_0_0_1"/>
<dbReference type="Proteomes" id="UP000024837">
    <property type="component" value="Unassembled WGS sequence"/>
</dbReference>
<dbReference type="InterPro" id="IPR001079">
    <property type="entry name" value="Galectin_CRD"/>
</dbReference>
<accession>W7I7G3</accession>
<protein>
    <recommendedName>
        <fullName evidence="1">Galectin domain-containing protein</fullName>
    </recommendedName>
</protein>
<sequence length="162" mass="18804">MGNIQFTTKHDDGGANQSLHISIRKLDGRIIFNSRRNGVYSVEEKPDIKINDIALPANPNTKERKICFRVEWLAGKKKYRITFYPVNQVLAKNKDYKSKPFTYEFPQIPANHPNALLSANYISFSKIDNQCLTELHVSPLARKPVKKYYKKKQHKKQVVQED</sequence>
<dbReference type="AlphaFoldDB" id="W7I7G3"/>
<keyword evidence="3" id="KW-1185">Reference proteome</keyword>
<dbReference type="EMBL" id="KI966406">
    <property type="protein sequence ID" value="EWC48042.1"/>
    <property type="molecule type" value="Genomic_DNA"/>
</dbReference>
<evidence type="ECO:0000313" key="2">
    <source>
        <dbReference type="EMBL" id="EWC48042.1"/>
    </source>
</evidence>
<dbReference type="OrthoDB" id="10455243at2759"/>
<name>W7I7G3_9PEZI</name>
<evidence type="ECO:0000259" key="1">
    <source>
        <dbReference type="PROSITE" id="PS51304"/>
    </source>
</evidence>
<gene>
    <name evidence="2" type="ORF">DRE_02621</name>
</gene>
<dbReference type="GO" id="GO:0030246">
    <property type="term" value="F:carbohydrate binding"/>
    <property type="evidence" value="ECO:0007669"/>
    <property type="project" value="InterPro"/>
</dbReference>
<evidence type="ECO:0000313" key="3">
    <source>
        <dbReference type="Proteomes" id="UP000024837"/>
    </source>
</evidence>